<comment type="caution">
    <text evidence="7">Lacks conserved residue(s) required for the propagation of feature annotation.</text>
</comment>
<evidence type="ECO:0000313" key="8">
    <source>
        <dbReference type="EMBL" id="GAK52221.1"/>
    </source>
</evidence>
<evidence type="ECO:0000256" key="6">
    <source>
        <dbReference type="ARBA" id="ARBA00023136"/>
    </source>
</evidence>
<sequence length="197" mass="22121">MNIISDAITLLLVMDPFGNIPPFLSILSHVEATRRRQVLFREMLFALGILCIFLFFGKYLLDAMHISEPALTISGGFILFLIAIRMIFPFLGTVTPEMAAEEPFIVPLAIPMVAGPSTMVTLILIASRPNSHRLFNFFALFAAWIVSSFILVLSERLASWLGDKVLKAIERFMGMILTTMAVQMLLDGIQHYIEFVH</sequence>
<dbReference type="Pfam" id="PF01914">
    <property type="entry name" value="MarC"/>
    <property type="match status" value="1"/>
</dbReference>
<feature type="transmembrane region" description="Helical" evidence="7">
    <location>
        <begin position="73"/>
        <end position="92"/>
    </location>
</feature>
<accession>A0A081BPA5</accession>
<dbReference type="HOGENOM" id="CLU_079909_1_1_0"/>
<dbReference type="STRING" id="1499966.U14_03472"/>
<evidence type="ECO:0000256" key="4">
    <source>
        <dbReference type="ARBA" id="ARBA00022692"/>
    </source>
</evidence>
<dbReference type="EMBL" id="DF820458">
    <property type="protein sequence ID" value="GAK52221.1"/>
    <property type="molecule type" value="Genomic_DNA"/>
</dbReference>
<evidence type="ECO:0000256" key="5">
    <source>
        <dbReference type="ARBA" id="ARBA00022989"/>
    </source>
</evidence>
<dbReference type="InterPro" id="IPR002771">
    <property type="entry name" value="Multi_antbiot-R_MarC"/>
</dbReference>
<dbReference type="GO" id="GO:0005886">
    <property type="term" value="C:plasma membrane"/>
    <property type="evidence" value="ECO:0007669"/>
    <property type="project" value="UniProtKB-SubCell"/>
</dbReference>
<dbReference type="AlphaFoldDB" id="A0A081BPA5"/>
<evidence type="ECO:0000256" key="7">
    <source>
        <dbReference type="RuleBase" id="RU362048"/>
    </source>
</evidence>
<keyword evidence="6 7" id="KW-0472">Membrane</keyword>
<keyword evidence="4 7" id="KW-0812">Transmembrane</keyword>
<reference evidence="8" key="1">
    <citation type="journal article" date="2015" name="PeerJ">
        <title>First genomic representation of candidate bacterial phylum KSB3 points to enhanced environmental sensing as a trigger of wastewater bulking.</title>
        <authorList>
            <person name="Sekiguchi Y."/>
            <person name="Ohashi A."/>
            <person name="Parks D.H."/>
            <person name="Yamauchi T."/>
            <person name="Tyson G.W."/>
            <person name="Hugenholtz P."/>
        </authorList>
    </citation>
    <scope>NUCLEOTIDE SEQUENCE [LARGE SCALE GENOMIC DNA]</scope>
</reference>
<keyword evidence="3" id="KW-1003">Cell membrane</keyword>
<gene>
    <name evidence="8" type="ORF">U14_03472</name>
</gene>
<dbReference type="PANTHER" id="PTHR33508:SF10">
    <property type="entry name" value="UPF0056 INNER MEMBRANE PROTEIN YHGN"/>
    <property type="match status" value="1"/>
</dbReference>
<protein>
    <recommendedName>
        <fullName evidence="7">UPF0056 membrane protein</fullName>
    </recommendedName>
</protein>
<keyword evidence="5 7" id="KW-1133">Transmembrane helix</keyword>
<dbReference type="Proteomes" id="UP000030700">
    <property type="component" value="Unassembled WGS sequence"/>
</dbReference>
<keyword evidence="9" id="KW-1185">Reference proteome</keyword>
<feature type="transmembrane region" description="Helical" evidence="7">
    <location>
        <begin position="133"/>
        <end position="153"/>
    </location>
</feature>
<proteinExistence type="inferred from homology"/>
<feature type="transmembrane region" description="Helical" evidence="7">
    <location>
        <begin position="104"/>
        <end position="127"/>
    </location>
</feature>
<evidence type="ECO:0000256" key="3">
    <source>
        <dbReference type="ARBA" id="ARBA00022475"/>
    </source>
</evidence>
<comment type="subcellular location">
    <subcellularLocation>
        <location evidence="1 7">Cell membrane</location>
        <topology evidence="1 7">Multi-pass membrane protein</topology>
    </subcellularLocation>
</comment>
<organism evidence="8">
    <name type="scientific">Candidatus Moduliflexus flocculans</name>
    <dbReference type="NCBI Taxonomy" id="1499966"/>
    <lineage>
        <taxon>Bacteria</taxon>
        <taxon>Candidatus Moduliflexota</taxon>
        <taxon>Candidatus Moduliflexia</taxon>
        <taxon>Candidatus Moduliflexales</taxon>
        <taxon>Candidatus Moduliflexaceae</taxon>
    </lineage>
</organism>
<evidence type="ECO:0000256" key="1">
    <source>
        <dbReference type="ARBA" id="ARBA00004651"/>
    </source>
</evidence>
<comment type="similarity">
    <text evidence="2 7">Belongs to the UPF0056 (MarC) family.</text>
</comment>
<evidence type="ECO:0000313" key="9">
    <source>
        <dbReference type="Proteomes" id="UP000030700"/>
    </source>
</evidence>
<dbReference type="PANTHER" id="PTHR33508">
    <property type="entry name" value="UPF0056 MEMBRANE PROTEIN YHCE"/>
    <property type="match status" value="1"/>
</dbReference>
<feature type="transmembrane region" description="Helical" evidence="7">
    <location>
        <begin position="43"/>
        <end position="61"/>
    </location>
</feature>
<name>A0A081BPA5_9BACT</name>
<evidence type="ECO:0000256" key="2">
    <source>
        <dbReference type="ARBA" id="ARBA00009784"/>
    </source>
</evidence>